<evidence type="ECO:0000259" key="1">
    <source>
        <dbReference type="Pfam" id="PF01738"/>
    </source>
</evidence>
<dbReference type="InterPro" id="IPR029058">
    <property type="entry name" value="AB_hydrolase_fold"/>
</dbReference>
<dbReference type="Proteomes" id="UP000317573">
    <property type="component" value="Unassembled WGS sequence"/>
</dbReference>
<dbReference type="Gene3D" id="3.40.50.1820">
    <property type="entry name" value="alpha/beta hydrolase"/>
    <property type="match status" value="1"/>
</dbReference>
<dbReference type="GO" id="GO:0016787">
    <property type="term" value="F:hydrolase activity"/>
    <property type="evidence" value="ECO:0007669"/>
    <property type="project" value="InterPro"/>
</dbReference>
<dbReference type="InterPro" id="IPR002925">
    <property type="entry name" value="Dienelactn_hydro"/>
</dbReference>
<dbReference type="Pfam" id="PF01738">
    <property type="entry name" value="DLH"/>
    <property type="match status" value="1"/>
</dbReference>
<dbReference type="SUPFAM" id="SSF53474">
    <property type="entry name" value="alpha/beta-Hydrolases"/>
    <property type="match status" value="1"/>
</dbReference>
<comment type="caution">
    <text evidence="2">The sequence shown here is derived from an EMBL/GenBank/DDBJ whole genome shotgun (WGS) entry which is preliminary data.</text>
</comment>
<organism evidence="2 3">
    <name type="scientific">Rhodococcus rhodochrous J45</name>
    <dbReference type="NCBI Taxonomy" id="935266"/>
    <lineage>
        <taxon>Bacteria</taxon>
        <taxon>Bacillati</taxon>
        <taxon>Actinomycetota</taxon>
        <taxon>Actinomycetes</taxon>
        <taxon>Mycobacteriales</taxon>
        <taxon>Nocardiaceae</taxon>
        <taxon>Rhodococcus</taxon>
    </lineage>
</organism>
<sequence length="340" mass="37171">MSGIDIMADAGPVHDYRDNQFGLVYEYPITENEPGKVNIHPVSYTLRGLKIVANVYTPAGYDPGSSYPAITVAHPNGGTKEQTAGRYAQRLAEQGYITIAADAAYQGHSEGEPRSTDKPYFRTDDIHGMADLLGTFPGVDPDRMAALGICGGGGYTLNAAKSDKRFKAVATISMFNSGRVRRNGMQDSALDSIQDKLDQASEARALEASGGEVRYAGDADLTDEQIAAQPFPLYREGYVYYWKTHACPGSTFKYTMSSLLDLMTWDATDQLELIDVPLLLIAGSEADTRYMSDDALSKATGTDDKELFLLEGAQHIQTYWIDQYVDAALGKLTEFYARTV</sequence>
<evidence type="ECO:0000313" key="2">
    <source>
        <dbReference type="EMBL" id="TWH16081.1"/>
    </source>
</evidence>
<dbReference type="PANTHER" id="PTHR47751">
    <property type="entry name" value="SUPERFAMILY HYDROLASE, PUTATIVE (AFU_ORTHOLOGUE AFUA_2G16580)-RELATED"/>
    <property type="match status" value="1"/>
</dbReference>
<protein>
    <recommendedName>
        <fullName evidence="1">Dienelactone hydrolase domain-containing protein</fullName>
    </recommendedName>
</protein>
<dbReference type="EMBL" id="VLJT01000027">
    <property type="protein sequence ID" value="TWH16081.1"/>
    <property type="molecule type" value="Genomic_DNA"/>
</dbReference>
<accession>A0A562E2L9</accession>
<proteinExistence type="predicted"/>
<reference evidence="2 3" key="1">
    <citation type="submission" date="2019-07" db="EMBL/GenBank/DDBJ databases">
        <title>Genome sequencing of lignin-degrading bacterial isolates.</title>
        <authorList>
            <person name="Gladden J."/>
        </authorList>
    </citation>
    <scope>NUCLEOTIDE SEQUENCE [LARGE SCALE GENOMIC DNA]</scope>
    <source>
        <strain evidence="2 3">J45</strain>
    </source>
</reference>
<dbReference type="InterPro" id="IPR051411">
    <property type="entry name" value="Polyketide_trans_af380"/>
</dbReference>
<feature type="domain" description="Dienelactone hydrolase" evidence="1">
    <location>
        <begin position="63"/>
        <end position="170"/>
    </location>
</feature>
<evidence type="ECO:0000313" key="3">
    <source>
        <dbReference type="Proteomes" id="UP000317573"/>
    </source>
</evidence>
<dbReference type="Gene3D" id="1.10.10.800">
    <property type="match status" value="1"/>
</dbReference>
<dbReference type="AlphaFoldDB" id="A0A562E2L9"/>
<dbReference type="RefSeq" id="WP_145692152.1">
    <property type="nucleotide sequence ID" value="NZ_VLJT01000027.1"/>
</dbReference>
<gene>
    <name evidence="2" type="ORF">L618_002900000170</name>
</gene>
<name>A0A562E2L9_RHORH</name>
<dbReference type="PANTHER" id="PTHR47751:SF1">
    <property type="entry name" value="SUPERFAMILY HYDROLASE, PUTATIVE (AFU_ORTHOLOGUE AFUA_2G16580)-RELATED"/>
    <property type="match status" value="1"/>
</dbReference>